<dbReference type="EMBL" id="BMEY01000027">
    <property type="protein sequence ID" value="GGA90649.1"/>
    <property type="molecule type" value="Genomic_DNA"/>
</dbReference>
<proteinExistence type="predicted"/>
<dbReference type="AlphaFoldDB" id="A0A916SA37"/>
<gene>
    <name evidence="2" type="ORF">GCM10008025_36470</name>
</gene>
<evidence type="ECO:0000313" key="2">
    <source>
        <dbReference type="EMBL" id="GGA90649.1"/>
    </source>
</evidence>
<feature type="transmembrane region" description="Helical" evidence="1">
    <location>
        <begin position="84"/>
        <end position="103"/>
    </location>
</feature>
<reference evidence="2" key="2">
    <citation type="submission" date="2020-09" db="EMBL/GenBank/DDBJ databases">
        <authorList>
            <person name="Sun Q."/>
            <person name="Zhou Y."/>
        </authorList>
    </citation>
    <scope>NUCLEOTIDE SEQUENCE</scope>
    <source>
        <strain evidence="2">CGMCC 1.12408</strain>
    </source>
</reference>
<sequence>MTSKLLGILGGLFTIILWIILNFFNPYSNQFEAEPMLTTLFMLLLPACLAIFAALTTRPILLFIAFVWALPASLYLVLTPGVFALFGVSCVIYLISFLLMKFARSE</sequence>
<evidence type="ECO:0000256" key="1">
    <source>
        <dbReference type="SAM" id="Phobius"/>
    </source>
</evidence>
<organism evidence="2 3">
    <name type="scientific">Ornithinibacillus halotolerans</name>
    <dbReference type="NCBI Taxonomy" id="1274357"/>
    <lineage>
        <taxon>Bacteria</taxon>
        <taxon>Bacillati</taxon>
        <taxon>Bacillota</taxon>
        <taxon>Bacilli</taxon>
        <taxon>Bacillales</taxon>
        <taxon>Bacillaceae</taxon>
        <taxon>Ornithinibacillus</taxon>
    </lineage>
</organism>
<protein>
    <submittedName>
        <fullName evidence="2">Uncharacterized protein</fullName>
    </submittedName>
</protein>
<keyword evidence="1" id="KW-1133">Transmembrane helix</keyword>
<name>A0A916SA37_9BACI</name>
<dbReference type="Proteomes" id="UP000613512">
    <property type="component" value="Unassembled WGS sequence"/>
</dbReference>
<feature type="transmembrane region" description="Helical" evidence="1">
    <location>
        <begin position="5"/>
        <end position="24"/>
    </location>
</feature>
<keyword evidence="3" id="KW-1185">Reference proteome</keyword>
<feature type="transmembrane region" description="Helical" evidence="1">
    <location>
        <begin position="36"/>
        <end position="55"/>
    </location>
</feature>
<reference evidence="2" key="1">
    <citation type="journal article" date="2014" name="Int. J. Syst. Evol. Microbiol.">
        <title>Complete genome sequence of Corynebacterium casei LMG S-19264T (=DSM 44701T), isolated from a smear-ripened cheese.</title>
        <authorList>
            <consortium name="US DOE Joint Genome Institute (JGI-PGF)"/>
            <person name="Walter F."/>
            <person name="Albersmeier A."/>
            <person name="Kalinowski J."/>
            <person name="Ruckert C."/>
        </authorList>
    </citation>
    <scope>NUCLEOTIDE SEQUENCE</scope>
    <source>
        <strain evidence="2">CGMCC 1.12408</strain>
    </source>
</reference>
<accession>A0A916SA37</accession>
<dbReference type="RefSeq" id="WP_188386109.1">
    <property type="nucleotide sequence ID" value="NZ_BMEY01000027.1"/>
</dbReference>
<keyword evidence="1" id="KW-0812">Transmembrane</keyword>
<evidence type="ECO:0000313" key="3">
    <source>
        <dbReference type="Proteomes" id="UP000613512"/>
    </source>
</evidence>
<keyword evidence="1" id="KW-0472">Membrane</keyword>
<comment type="caution">
    <text evidence="2">The sequence shown here is derived from an EMBL/GenBank/DDBJ whole genome shotgun (WGS) entry which is preliminary data.</text>
</comment>